<reference evidence="2 3" key="1">
    <citation type="submission" date="2022-01" db="EMBL/GenBank/DDBJ databases">
        <title>A chromosomal length assembly of Cordylochernes scorpioides.</title>
        <authorList>
            <person name="Zeh D."/>
            <person name="Zeh J."/>
        </authorList>
    </citation>
    <scope>NUCLEOTIDE SEQUENCE [LARGE SCALE GENOMIC DNA]</scope>
    <source>
        <strain evidence="2">IN4F17</strain>
        <tissue evidence="2">Whole Body</tissue>
    </source>
</reference>
<organism evidence="2 3">
    <name type="scientific">Cordylochernes scorpioides</name>
    <dbReference type="NCBI Taxonomy" id="51811"/>
    <lineage>
        <taxon>Eukaryota</taxon>
        <taxon>Metazoa</taxon>
        <taxon>Ecdysozoa</taxon>
        <taxon>Arthropoda</taxon>
        <taxon>Chelicerata</taxon>
        <taxon>Arachnida</taxon>
        <taxon>Pseudoscorpiones</taxon>
        <taxon>Cheliferoidea</taxon>
        <taxon>Chernetidae</taxon>
        <taxon>Cordylochernes</taxon>
    </lineage>
</organism>
<feature type="region of interest" description="Disordered" evidence="1">
    <location>
        <begin position="774"/>
        <end position="827"/>
    </location>
</feature>
<proteinExistence type="predicted"/>
<gene>
    <name evidence="2" type="ORF">LAZ67_3006083</name>
</gene>
<accession>A0ABY6KBZ6</accession>
<protein>
    <submittedName>
        <fullName evidence="2">Uncharacterized protein</fullName>
    </submittedName>
</protein>
<evidence type="ECO:0000313" key="2">
    <source>
        <dbReference type="EMBL" id="UYV65992.1"/>
    </source>
</evidence>
<feature type="compositionally biased region" description="Polar residues" evidence="1">
    <location>
        <begin position="235"/>
        <end position="245"/>
    </location>
</feature>
<feature type="region of interest" description="Disordered" evidence="1">
    <location>
        <begin position="520"/>
        <end position="544"/>
    </location>
</feature>
<feature type="compositionally biased region" description="Basic and acidic residues" evidence="1">
    <location>
        <begin position="801"/>
        <end position="820"/>
    </location>
</feature>
<keyword evidence="3" id="KW-1185">Reference proteome</keyword>
<dbReference type="PANTHER" id="PTHR47331">
    <property type="entry name" value="PHD-TYPE DOMAIN-CONTAINING PROTEIN"/>
    <property type="match status" value="1"/>
</dbReference>
<dbReference type="Proteomes" id="UP001235939">
    <property type="component" value="Chromosome 03"/>
</dbReference>
<sequence length="910" mass="102698">MADQPVSSAELKKLRTSVRAMFIKASCKKDDVSLISGVAAMNYRLPKLEFKKFGGEPRELITFWSQFSTIDRGPQMPPETNFRYLFQATAENSEAREAVESFSPSADNYPKNVLQNVRAEGKTSVVKLYNTLEIQLRALETLGVARDKFAAMLYPLVESALPEDTLRVWERSQYTTASGRGVQDNLTQLMAFLKTEVKGESRVNMAKAVFQIDYNQDAKIDRSNRKYLPKKNTESHSSQECYSGQRMNLQEKKDKAKEKNVSFWCLRPSHGFKKCRIKPRCPVCGGKHYPIMCPILEAQNTSLPQIAELKVSKESPETKHDTDNQFTSTTLNNATVGGVYLQKLIVKIIGPKGRHNFRVLLDYGSQRAYIVTRVMSAVLCDLEGHHQINYLKTTVGWHTKEHHRKEALEQEPKKAERVRFWPVVEVEVFDKALPPTCHRVDHCREFLGKPTPIVAKKKLRTPVWVIKLCRRTRKLQRRCQKARLGWSRSTVWPTEATGPNVGEPDPSLWLQRRGRAGAEASLGWSRSTVRPTEATGPNVGEPDPSLWLQKRGWAGAGPLPKPVAPEARLGWSKSIVRPTEATEPNVGESDPSLWLQKRGWAGAGPLPKPVAPEARLGWSKSIVRPTEATEPNVGESDPSLWLQKRGWAGAEARLGWSRSIVRPKEATGSNVKKPSQWLQKRGWAGAGQPIEKGHVTPFDQWERRQVLVLNREARIVSLRLALNKTLLSDNLCLFISPLAQLCRLPPRLHGRVDIEDSGRQGTSKQVDHCLYRKMEQGREENPKEPMESDPDSESGENNTFPKKETTLGRTQEDPPNHEDVTPPPPVSDVLGRLTRTRHQLSAVTGPSRNVELPRYNGSYEAQSFFTNYDAQADRAQLQYSTRLRKPPNLLQAPLRVTNTRAYVTCSPDHL</sequence>
<name>A0ABY6KBZ6_9ARAC</name>
<evidence type="ECO:0000313" key="3">
    <source>
        <dbReference type="Proteomes" id="UP001235939"/>
    </source>
</evidence>
<dbReference type="EMBL" id="CP092865">
    <property type="protein sequence ID" value="UYV65992.1"/>
    <property type="molecule type" value="Genomic_DNA"/>
</dbReference>
<feature type="compositionally biased region" description="Basic and acidic residues" evidence="1">
    <location>
        <begin position="774"/>
        <end position="786"/>
    </location>
</feature>
<feature type="region of interest" description="Disordered" evidence="1">
    <location>
        <begin position="223"/>
        <end position="245"/>
    </location>
</feature>
<evidence type="ECO:0000256" key="1">
    <source>
        <dbReference type="SAM" id="MobiDB-lite"/>
    </source>
</evidence>
<dbReference type="PANTHER" id="PTHR47331:SF5">
    <property type="entry name" value="RIBONUCLEASE H"/>
    <property type="match status" value="1"/>
</dbReference>